<dbReference type="InterPro" id="IPR004791">
    <property type="entry name" value="UvrC"/>
</dbReference>
<dbReference type="FunFam" id="3.40.1440.10:FF:000001">
    <property type="entry name" value="UvrABC system protein C"/>
    <property type="match status" value="1"/>
</dbReference>
<sequence>MRRRLPLSETLQETLQHLPLQPGVYLMKSAAGEILYVGKAKQLRHRVRSYFRLSGISSARIASMIPQIADIEYIVTDSELEALILEATLIKKHKPPYNVVLKDDKNFPYIKLTVNEMYPRILTVRTIKRDGAMYFGPYVHPYDLRKTLKVLMRFFPLRHCSGNPDGRTRKERPCFQYEIHRCLAPCAGKCTPEEYMQSVEDVILFLQGKKEDLLHELRQRMEHHAERLEFEQAAVLRDQIEAVERIMERQKMISTQFENQDVIATARKGPQINVQIFFIRNGMLMGRKSFHFSERVEGSDTRVEELHEREVLRAFVEQFYLKDVLIPDEILLSEAIPHQSMIAEWLSEKKGKKVALLVPQRGKKKHLIALVQQNAELALTEIAEHDAAAFQAVLEDVQQQLQLTRLPGHIECFDISNIQGTLAVGSMVVCRHGLMEPKAYKRFKIKTIEGSDDFAMLYEVITRRYARVQREGLPLPDLIMVDGGKGQLHAARAALAALRIDAVDVVGLAKARGARGSDTDQERVFTETNGEGIVLDTTTKSAQLLQHIRDEAHRFALTYHRTLRKKANFHSILEEIPGVGQKRRKRLLTRFGSLKRLKEASIDEIAVIPSINADLAETIYTFLHTSDQEAEHGTS</sequence>
<dbReference type="SUPFAM" id="SSF82771">
    <property type="entry name" value="GIY-YIG endonuclease"/>
    <property type="match status" value="1"/>
</dbReference>
<evidence type="ECO:0000256" key="1">
    <source>
        <dbReference type="ARBA" id="ARBA00022490"/>
    </source>
</evidence>
<dbReference type="GO" id="GO:0009432">
    <property type="term" value="P:SOS response"/>
    <property type="evidence" value="ECO:0007669"/>
    <property type="project" value="UniProtKB-UniRule"/>
</dbReference>
<dbReference type="PANTHER" id="PTHR30562:SF1">
    <property type="entry name" value="UVRABC SYSTEM PROTEIN C"/>
    <property type="match status" value="1"/>
</dbReference>
<dbReference type="InterPro" id="IPR010994">
    <property type="entry name" value="RuvA_2-like"/>
</dbReference>
<protein>
    <recommendedName>
        <fullName evidence="7">UvrABC system protein C</fullName>
        <shortName evidence="7">Protein UvrC</shortName>
    </recommendedName>
    <alternativeName>
        <fullName evidence="7">Excinuclease ABC subunit C</fullName>
    </alternativeName>
</protein>
<dbReference type="GO" id="GO:0003677">
    <property type="term" value="F:DNA binding"/>
    <property type="evidence" value="ECO:0007669"/>
    <property type="project" value="UniProtKB-UniRule"/>
</dbReference>
<dbReference type="AlphaFoldDB" id="A0A9D5K0U9"/>
<comment type="function">
    <text evidence="7">The UvrABC repair system catalyzes the recognition and processing of DNA lesions. UvrC both incises the 5' and 3' sides of the lesion. The N-terminal half is responsible for the 3' incision and the C-terminal half is responsible for the 5' incision.</text>
</comment>
<dbReference type="Pfam" id="PF01541">
    <property type="entry name" value="GIY-YIG"/>
    <property type="match status" value="1"/>
</dbReference>
<feature type="domain" description="UvrC family homology region profile" evidence="10">
    <location>
        <begin position="262"/>
        <end position="495"/>
    </location>
</feature>
<dbReference type="Pfam" id="PF22920">
    <property type="entry name" value="UvrC_RNaseH"/>
    <property type="match status" value="1"/>
</dbReference>
<feature type="domain" description="GIY-YIG" evidence="9">
    <location>
        <begin position="20"/>
        <end position="99"/>
    </location>
</feature>
<evidence type="ECO:0000313" key="11">
    <source>
        <dbReference type="EMBL" id="MBD3327292.1"/>
    </source>
</evidence>
<dbReference type="Gene3D" id="3.40.1440.10">
    <property type="entry name" value="GIY-YIG endonuclease"/>
    <property type="match status" value="1"/>
</dbReference>
<dbReference type="Gene3D" id="4.10.860.10">
    <property type="entry name" value="UVR domain"/>
    <property type="match status" value="1"/>
</dbReference>
<dbReference type="Pfam" id="PF08459">
    <property type="entry name" value="UvrC_RNaseH_dom"/>
    <property type="match status" value="1"/>
</dbReference>
<comment type="subunit">
    <text evidence="7">Interacts with UvrB in an incision complex.</text>
</comment>
<evidence type="ECO:0000256" key="7">
    <source>
        <dbReference type="HAMAP-Rule" id="MF_00203"/>
    </source>
</evidence>
<name>A0A9D5K0U9_9BACT</name>
<evidence type="ECO:0000256" key="5">
    <source>
        <dbReference type="ARBA" id="ARBA00023204"/>
    </source>
</evidence>
<dbReference type="Gene3D" id="1.10.150.20">
    <property type="entry name" value="5' to 3' exonuclease, C-terminal subdomain"/>
    <property type="match status" value="1"/>
</dbReference>
<organism evidence="11 12">
    <name type="scientific">candidate division KSB3 bacterium</name>
    <dbReference type="NCBI Taxonomy" id="2044937"/>
    <lineage>
        <taxon>Bacteria</taxon>
        <taxon>candidate division KSB3</taxon>
    </lineage>
</organism>
<dbReference type="PROSITE" id="PS50165">
    <property type="entry name" value="UVRC"/>
    <property type="match status" value="1"/>
</dbReference>
<dbReference type="Proteomes" id="UP000649604">
    <property type="component" value="Unassembled WGS sequence"/>
</dbReference>
<dbReference type="SUPFAM" id="SSF47781">
    <property type="entry name" value="RuvA domain 2-like"/>
    <property type="match status" value="1"/>
</dbReference>
<dbReference type="EMBL" id="WJJP01000719">
    <property type="protein sequence ID" value="MBD3327292.1"/>
    <property type="molecule type" value="Genomic_DNA"/>
</dbReference>
<proteinExistence type="inferred from homology"/>
<accession>A0A9D5K0U9</accession>
<dbReference type="InterPro" id="IPR035901">
    <property type="entry name" value="GIY-YIG_endonuc_sf"/>
</dbReference>
<dbReference type="Gene3D" id="3.30.420.340">
    <property type="entry name" value="UvrC, RNAse H endonuclease domain"/>
    <property type="match status" value="1"/>
</dbReference>
<keyword evidence="1 7" id="KW-0963">Cytoplasm</keyword>
<dbReference type="InterPro" id="IPR050066">
    <property type="entry name" value="UvrABC_protein_C"/>
</dbReference>
<keyword evidence="2 7" id="KW-0227">DNA damage</keyword>
<dbReference type="FunFam" id="1.10.150.20:FF:000005">
    <property type="entry name" value="UvrABC system protein C"/>
    <property type="match status" value="1"/>
</dbReference>
<evidence type="ECO:0000259" key="10">
    <source>
        <dbReference type="PROSITE" id="PS50165"/>
    </source>
</evidence>
<dbReference type="Pfam" id="PF02151">
    <property type="entry name" value="UVR"/>
    <property type="match status" value="1"/>
</dbReference>
<keyword evidence="3 7" id="KW-0228">DNA excision</keyword>
<dbReference type="InterPro" id="IPR038476">
    <property type="entry name" value="UvrC_RNase_H_dom_sf"/>
</dbReference>
<comment type="caution">
    <text evidence="11">The sequence shown here is derived from an EMBL/GenBank/DDBJ whole genome shotgun (WGS) entry which is preliminary data.</text>
</comment>
<dbReference type="GO" id="GO:0009381">
    <property type="term" value="F:excinuclease ABC activity"/>
    <property type="evidence" value="ECO:0007669"/>
    <property type="project" value="UniProtKB-UniRule"/>
</dbReference>
<dbReference type="GO" id="GO:0009380">
    <property type="term" value="C:excinuclease repair complex"/>
    <property type="evidence" value="ECO:0007669"/>
    <property type="project" value="InterPro"/>
</dbReference>
<dbReference type="HAMAP" id="MF_00203">
    <property type="entry name" value="UvrC"/>
    <property type="match status" value="1"/>
</dbReference>
<dbReference type="InterPro" id="IPR001943">
    <property type="entry name" value="UVR_dom"/>
</dbReference>
<comment type="subcellular location">
    <subcellularLocation>
        <location evidence="7">Cytoplasm</location>
    </subcellularLocation>
</comment>
<comment type="similarity">
    <text evidence="7">Belongs to the UvrC family.</text>
</comment>
<gene>
    <name evidence="7 11" type="primary">uvrC</name>
    <name evidence="11" type="ORF">GF339_22085</name>
</gene>
<dbReference type="PROSITE" id="PS50151">
    <property type="entry name" value="UVR"/>
    <property type="match status" value="1"/>
</dbReference>
<dbReference type="InterPro" id="IPR041663">
    <property type="entry name" value="DisA/LigA_HHH"/>
</dbReference>
<dbReference type="PROSITE" id="PS50164">
    <property type="entry name" value="GIY_YIG"/>
    <property type="match status" value="1"/>
</dbReference>
<dbReference type="InterPro" id="IPR001162">
    <property type="entry name" value="UvrC_RNase_H_dom"/>
</dbReference>
<dbReference type="NCBIfam" id="NF001824">
    <property type="entry name" value="PRK00558.1-5"/>
    <property type="match status" value="1"/>
</dbReference>
<dbReference type="CDD" id="cd10434">
    <property type="entry name" value="GIY-YIG_UvrC_Cho"/>
    <property type="match status" value="1"/>
</dbReference>
<dbReference type="SUPFAM" id="SSF46600">
    <property type="entry name" value="C-terminal UvrC-binding domain of UvrB"/>
    <property type="match status" value="1"/>
</dbReference>
<dbReference type="SMART" id="SM00465">
    <property type="entry name" value="GIYc"/>
    <property type="match status" value="1"/>
</dbReference>
<reference evidence="11" key="1">
    <citation type="submission" date="2019-11" db="EMBL/GenBank/DDBJ databases">
        <title>Microbial mats filling the niche in hypersaline microbial mats.</title>
        <authorList>
            <person name="Wong H.L."/>
            <person name="Macleod F.I."/>
            <person name="White R.A. III"/>
            <person name="Burns B.P."/>
        </authorList>
    </citation>
    <scope>NUCLEOTIDE SEQUENCE</scope>
    <source>
        <strain evidence="11">Rbin_158</strain>
    </source>
</reference>
<keyword evidence="6 7" id="KW-0742">SOS response</keyword>
<evidence type="ECO:0000313" key="12">
    <source>
        <dbReference type="Proteomes" id="UP000649604"/>
    </source>
</evidence>
<dbReference type="NCBIfam" id="TIGR00194">
    <property type="entry name" value="uvrC"/>
    <property type="match status" value="1"/>
</dbReference>
<dbReference type="PANTHER" id="PTHR30562">
    <property type="entry name" value="UVRC/OXIDOREDUCTASE"/>
    <property type="match status" value="1"/>
</dbReference>
<evidence type="ECO:0000259" key="9">
    <source>
        <dbReference type="PROSITE" id="PS50164"/>
    </source>
</evidence>
<evidence type="ECO:0000256" key="3">
    <source>
        <dbReference type="ARBA" id="ARBA00022769"/>
    </source>
</evidence>
<dbReference type="InterPro" id="IPR000305">
    <property type="entry name" value="GIY-YIG_endonuc"/>
</dbReference>
<evidence type="ECO:0000256" key="6">
    <source>
        <dbReference type="ARBA" id="ARBA00023236"/>
    </source>
</evidence>
<dbReference type="InterPro" id="IPR036876">
    <property type="entry name" value="UVR_dom_sf"/>
</dbReference>
<dbReference type="InterPro" id="IPR047296">
    <property type="entry name" value="GIY-YIG_UvrC_Cho"/>
</dbReference>
<keyword evidence="4 7" id="KW-0267">Excision nuclease</keyword>
<dbReference type="Pfam" id="PF12826">
    <property type="entry name" value="HHH_2"/>
    <property type="match status" value="1"/>
</dbReference>
<evidence type="ECO:0000256" key="4">
    <source>
        <dbReference type="ARBA" id="ARBA00022881"/>
    </source>
</evidence>
<dbReference type="GO" id="GO:0006289">
    <property type="term" value="P:nucleotide-excision repair"/>
    <property type="evidence" value="ECO:0007669"/>
    <property type="project" value="UniProtKB-UniRule"/>
</dbReference>
<evidence type="ECO:0000259" key="8">
    <source>
        <dbReference type="PROSITE" id="PS50151"/>
    </source>
</evidence>
<feature type="domain" description="UVR" evidence="8">
    <location>
        <begin position="211"/>
        <end position="246"/>
    </location>
</feature>
<dbReference type="GO" id="GO:0005737">
    <property type="term" value="C:cytoplasm"/>
    <property type="evidence" value="ECO:0007669"/>
    <property type="project" value="UniProtKB-SubCell"/>
</dbReference>
<keyword evidence="5 7" id="KW-0234">DNA repair</keyword>
<evidence type="ECO:0000256" key="2">
    <source>
        <dbReference type="ARBA" id="ARBA00022763"/>
    </source>
</evidence>